<evidence type="ECO:0000256" key="12">
    <source>
        <dbReference type="ARBA" id="ARBA00023136"/>
    </source>
</evidence>
<protein>
    <recommendedName>
        <fullName evidence="14">Ubiquinol oxidase</fullName>
    </recommendedName>
</protein>
<dbReference type="GO" id="GO:0005739">
    <property type="term" value="C:mitochondrion"/>
    <property type="evidence" value="ECO:0007669"/>
    <property type="project" value="TreeGrafter"/>
</dbReference>
<accession>A0A7S0AXL0</accession>
<evidence type="ECO:0000256" key="9">
    <source>
        <dbReference type="ARBA" id="ARBA00022989"/>
    </source>
</evidence>
<keyword evidence="12" id="KW-0472">Membrane</keyword>
<keyword evidence="7" id="KW-0479">Metal-binding</keyword>
<dbReference type="Pfam" id="PF01786">
    <property type="entry name" value="AOX"/>
    <property type="match status" value="1"/>
</dbReference>
<evidence type="ECO:0000256" key="2">
    <source>
        <dbReference type="ARBA" id="ARBA00004370"/>
    </source>
</evidence>
<keyword evidence="8" id="KW-0249">Electron transport</keyword>
<keyword evidence="5" id="KW-0679">Respiratory chain</keyword>
<keyword evidence="6" id="KW-0812">Transmembrane</keyword>
<dbReference type="GO" id="GO:0046872">
    <property type="term" value="F:metal ion binding"/>
    <property type="evidence" value="ECO:0007669"/>
    <property type="project" value="UniProtKB-KW"/>
</dbReference>
<comment type="subcellular location">
    <subcellularLocation>
        <location evidence="2">Membrane</location>
    </subcellularLocation>
</comment>
<sequence length="334" mass="38689">MCDCLYIEKSEYGDGTRPENALSLGLDNFRRQGGSILQEALASVGITGKDYVDPDLMPPNCLGLTLDSEAVREAERRREARAGEKVEANPVSRVLYDVGCYFLDELFEDRPIARFWFLETIARIPYFSYVSMLHLYESFGWWREPELRKVHNAQEYNELHHLLIMEALGGNARFRDRFLGYHVAIAYYWAICSLFLASPAAAYEFMELLESHAVDTYSVFFNENKERLKTLPPPKVARSYYKAANLYLFDDFQVSKKPKTRRPPCDNLYDVFKNISEDEAEHVRTMKACKDYSRVGDIVVSPHLGITDDVDEEEKRRAWLEWSEMLNSGAEEDF</sequence>
<keyword evidence="4" id="KW-0813">Transport</keyword>
<evidence type="ECO:0000256" key="8">
    <source>
        <dbReference type="ARBA" id="ARBA00022982"/>
    </source>
</evidence>
<evidence type="ECO:0000256" key="6">
    <source>
        <dbReference type="ARBA" id="ARBA00022692"/>
    </source>
</evidence>
<comment type="cofactor">
    <cofactor evidence="1">
        <name>Fe cation</name>
        <dbReference type="ChEBI" id="CHEBI:24875"/>
    </cofactor>
</comment>
<dbReference type="GO" id="GO:0010230">
    <property type="term" value="P:alternative respiration"/>
    <property type="evidence" value="ECO:0007669"/>
    <property type="project" value="TreeGrafter"/>
</dbReference>
<proteinExistence type="inferred from homology"/>
<evidence type="ECO:0000256" key="7">
    <source>
        <dbReference type="ARBA" id="ARBA00022723"/>
    </source>
</evidence>
<dbReference type="PANTHER" id="PTHR31803">
    <property type="entry name" value="ALTERNATIVE OXIDASE"/>
    <property type="match status" value="1"/>
</dbReference>
<evidence type="ECO:0000256" key="10">
    <source>
        <dbReference type="ARBA" id="ARBA00023002"/>
    </source>
</evidence>
<evidence type="ECO:0000256" key="1">
    <source>
        <dbReference type="ARBA" id="ARBA00001962"/>
    </source>
</evidence>
<keyword evidence="10" id="KW-0560">Oxidoreductase</keyword>
<dbReference type="EMBL" id="HBEJ01016218">
    <property type="protein sequence ID" value="CAD8377332.1"/>
    <property type="molecule type" value="Transcribed_RNA"/>
</dbReference>
<dbReference type="InterPro" id="IPR038659">
    <property type="entry name" value="AOX_sf"/>
</dbReference>
<dbReference type="AlphaFoldDB" id="A0A7S0AXL0"/>
<dbReference type="Gene3D" id="1.20.1260.140">
    <property type="entry name" value="Alternative oxidase"/>
    <property type="match status" value="1"/>
</dbReference>
<evidence type="ECO:0000313" key="13">
    <source>
        <dbReference type="EMBL" id="CAD8377332.1"/>
    </source>
</evidence>
<name>A0A7S0AXL0_9STRA</name>
<dbReference type="GO" id="GO:0009916">
    <property type="term" value="F:alternative oxidase activity"/>
    <property type="evidence" value="ECO:0007669"/>
    <property type="project" value="InterPro"/>
</dbReference>
<evidence type="ECO:0000256" key="3">
    <source>
        <dbReference type="ARBA" id="ARBA00008388"/>
    </source>
</evidence>
<reference evidence="13" key="1">
    <citation type="submission" date="2021-01" db="EMBL/GenBank/DDBJ databases">
        <authorList>
            <person name="Corre E."/>
            <person name="Pelletier E."/>
            <person name="Niang G."/>
            <person name="Scheremetjew M."/>
            <person name="Finn R."/>
            <person name="Kale V."/>
            <person name="Holt S."/>
            <person name="Cochrane G."/>
            <person name="Meng A."/>
            <person name="Brown T."/>
            <person name="Cohen L."/>
        </authorList>
    </citation>
    <scope>NUCLEOTIDE SEQUENCE</scope>
    <source>
        <strain evidence="13">CCMP3303</strain>
    </source>
</reference>
<dbReference type="InterPro" id="IPR002680">
    <property type="entry name" value="AOX"/>
</dbReference>
<dbReference type="PANTHER" id="PTHR31803:SF19">
    <property type="entry name" value="UBIQUINOL OXIDASE"/>
    <property type="match status" value="1"/>
</dbReference>
<comment type="similarity">
    <text evidence="3">Belongs to the alternative oxidase family.</text>
</comment>
<gene>
    <name evidence="13" type="ORF">MPOL1434_LOCUS9468</name>
</gene>
<keyword evidence="11" id="KW-0408">Iron</keyword>
<keyword evidence="9" id="KW-1133">Transmembrane helix</keyword>
<dbReference type="GO" id="GO:0016020">
    <property type="term" value="C:membrane"/>
    <property type="evidence" value="ECO:0007669"/>
    <property type="project" value="UniProtKB-SubCell"/>
</dbReference>
<evidence type="ECO:0008006" key="14">
    <source>
        <dbReference type="Google" id="ProtNLM"/>
    </source>
</evidence>
<evidence type="ECO:0000256" key="11">
    <source>
        <dbReference type="ARBA" id="ARBA00023004"/>
    </source>
</evidence>
<evidence type="ECO:0000256" key="5">
    <source>
        <dbReference type="ARBA" id="ARBA00022660"/>
    </source>
</evidence>
<evidence type="ECO:0000256" key="4">
    <source>
        <dbReference type="ARBA" id="ARBA00022448"/>
    </source>
</evidence>
<organism evidence="13">
    <name type="scientific">Minutocellus polymorphus</name>
    <dbReference type="NCBI Taxonomy" id="265543"/>
    <lineage>
        <taxon>Eukaryota</taxon>
        <taxon>Sar</taxon>
        <taxon>Stramenopiles</taxon>
        <taxon>Ochrophyta</taxon>
        <taxon>Bacillariophyta</taxon>
        <taxon>Mediophyceae</taxon>
        <taxon>Cymatosirophycidae</taxon>
        <taxon>Cymatosirales</taxon>
        <taxon>Cymatosiraceae</taxon>
        <taxon>Minutocellus</taxon>
    </lineage>
</organism>